<name>A0A1G5E3C4_9FLAO</name>
<evidence type="ECO:0000256" key="2">
    <source>
        <dbReference type="ARBA" id="ARBA00022759"/>
    </source>
</evidence>
<feature type="domain" description="DUF559" evidence="7">
    <location>
        <begin position="93"/>
        <end position="134"/>
    </location>
</feature>
<dbReference type="NCBIfam" id="TIGR00632">
    <property type="entry name" value="vsr"/>
    <property type="match status" value="1"/>
</dbReference>
<keyword evidence="3" id="KW-0227">DNA damage</keyword>
<evidence type="ECO:0000256" key="1">
    <source>
        <dbReference type="ARBA" id="ARBA00022722"/>
    </source>
</evidence>
<reference evidence="8 9" key="1">
    <citation type="submission" date="2016-10" db="EMBL/GenBank/DDBJ databases">
        <authorList>
            <person name="de Groot N.N."/>
        </authorList>
    </citation>
    <scope>NUCLEOTIDE SEQUENCE [LARGE SCALE GENOMIC DNA]</scope>
    <source>
        <strain evidence="8 9">CGMCC 1.7031</strain>
    </source>
</reference>
<keyword evidence="5" id="KW-0234">DNA repair</keyword>
<dbReference type="AlphaFoldDB" id="A0A1G5E3C4"/>
<dbReference type="Proteomes" id="UP000199354">
    <property type="component" value="Unassembled WGS sequence"/>
</dbReference>
<evidence type="ECO:0000256" key="4">
    <source>
        <dbReference type="ARBA" id="ARBA00022801"/>
    </source>
</evidence>
<evidence type="ECO:0000256" key="5">
    <source>
        <dbReference type="ARBA" id="ARBA00023204"/>
    </source>
</evidence>
<organism evidence="8 9">
    <name type="scientific">Flavobacterium caeni</name>
    <dbReference type="NCBI Taxonomy" id="490189"/>
    <lineage>
        <taxon>Bacteria</taxon>
        <taxon>Pseudomonadati</taxon>
        <taxon>Bacteroidota</taxon>
        <taxon>Flavobacteriia</taxon>
        <taxon>Flavobacteriales</taxon>
        <taxon>Flavobacteriaceae</taxon>
        <taxon>Flavobacterium</taxon>
    </lineage>
</organism>
<dbReference type="Gene3D" id="3.40.960.10">
    <property type="entry name" value="VSR Endonuclease"/>
    <property type="match status" value="1"/>
</dbReference>
<keyword evidence="9" id="KW-1185">Reference proteome</keyword>
<dbReference type="GO" id="GO:0006298">
    <property type="term" value="P:mismatch repair"/>
    <property type="evidence" value="ECO:0007669"/>
    <property type="project" value="InterPro"/>
</dbReference>
<dbReference type="Pfam" id="PF04480">
    <property type="entry name" value="DUF559"/>
    <property type="match status" value="1"/>
</dbReference>
<comment type="similarity">
    <text evidence="6">Belongs to the Vsr family.</text>
</comment>
<keyword evidence="4" id="KW-0378">Hydrolase</keyword>
<proteinExistence type="inferred from homology"/>
<evidence type="ECO:0000256" key="3">
    <source>
        <dbReference type="ARBA" id="ARBA00022763"/>
    </source>
</evidence>
<keyword evidence="2 8" id="KW-0255">Endonuclease</keyword>
<gene>
    <name evidence="8" type="ORF">SAMN02927903_00928</name>
</gene>
<dbReference type="CDD" id="cd00221">
    <property type="entry name" value="Vsr"/>
    <property type="match status" value="1"/>
</dbReference>
<sequence>MDKLTPAQRSKLMGKIKGKNTKPEVALARALWLRGYRYRKHNKTIFGTPDLSFKKTKIAVFVDSEFFHGKSWDDTAKRPKSNAEFWEKKILRNRARDREVNAYLTRQGWTVLRFWSEDIKKSLPKVMRIIGEAIEQKQRLVQFQDSAVKLPSGNYLQMADWPQAAEPSWSYDSAPKRRKKNR</sequence>
<dbReference type="Pfam" id="PF03852">
    <property type="entry name" value="Vsr"/>
    <property type="match status" value="1"/>
</dbReference>
<dbReference type="SUPFAM" id="SSF52980">
    <property type="entry name" value="Restriction endonuclease-like"/>
    <property type="match status" value="1"/>
</dbReference>
<evidence type="ECO:0000313" key="9">
    <source>
        <dbReference type="Proteomes" id="UP000199354"/>
    </source>
</evidence>
<protein>
    <submittedName>
        <fullName evidence="8">T/G mismatch-specific endonuclease</fullName>
    </submittedName>
</protein>
<dbReference type="InterPro" id="IPR004603">
    <property type="entry name" value="DNA_mismatch_endonuc_vsr"/>
</dbReference>
<dbReference type="STRING" id="490189.SAMN02927903_00928"/>
<accession>A0A1G5E3C4</accession>
<dbReference type="InterPro" id="IPR007569">
    <property type="entry name" value="DUF559"/>
</dbReference>
<dbReference type="InterPro" id="IPR011335">
    <property type="entry name" value="Restrct_endonuc-II-like"/>
</dbReference>
<dbReference type="OrthoDB" id="9801520at2"/>
<dbReference type="RefSeq" id="WP_091141141.1">
    <property type="nucleotide sequence ID" value="NZ_FMVF01000004.1"/>
</dbReference>
<evidence type="ECO:0000256" key="6">
    <source>
        <dbReference type="ARBA" id="ARBA00029466"/>
    </source>
</evidence>
<evidence type="ECO:0000259" key="7">
    <source>
        <dbReference type="Pfam" id="PF04480"/>
    </source>
</evidence>
<evidence type="ECO:0000313" key="8">
    <source>
        <dbReference type="EMBL" id="SCY21516.1"/>
    </source>
</evidence>
<dbReference type="GO" id="GO:0004519">
    <property type="term" value="F:endonuclease activity"/>
    <property type="evidence" value="ECO:0007669"/>
    <property type="project" value="UniProtKB-KW"/>
</dbReference>
<keyword evidence="1" id="KW-0540">Nuclease</keyword>
<dbReference type="GO" id="GO:0016787">
    <property type="term" value="F:hydrolase activity"/>
    <property type="evidence" value="ECO:0007669"/>
    <property type="project" value="UniProtKB-KW"/>
</dbReference>
<dbReference type="EMBL" id="FMVF01000004">
    <property type="protein sequence ID" value="SCY21516.1"/>
    <property type="molecule type" value="Genomic_DNA"/>
</dbReference>